<evidence type="ECO:0000256" key="1">
    <source>
        <dbReference type="SAM" id="MobiDB-lite"/>
    </source>
</evidence>
<feature type="region of interest" description="Disordered" evidence="1">
    <location>
        <begin position="1"/>
        <end position="42"/>
    </location>
</feature>
<dbReference type="RefSeq" id="WP_002715472.1">
    <property type="nucleotide sequence ID" value="NZ_UFSI01000001.1"/>
</dbReference>
<keyword evidence="2" id="KW-0812">Transmembrane</keyword>
<gene>
    <name evidence="3" type="ORF">NCTC12722_01844</name>
</gene>
<evidence type="ECO:0000256" key="2">
    <source>
        <dbReference type="SAM" id="Phobius"/>
    </source>
</evidence>
<keyword evidence="2" id="KW-1133">Transmembrane helix</keyword>
<sequence length="104" mass="11143">MEQRQPDDEMLPEDEVAPAVEQDNEAESEPVPSADDLAVPASPPAPSRIANMLRGAARVLLAFVFSQYVVVTVLIAVAAVTLSKIASDVLTAKFDAIARAIRHF</sequence>
<protein>
    <submittedName>
        <fullName evidence="3">Uncharacterized protein</fullName>
    </submittedName>
</protein>
<accession>A0A380W6Z3</accession>
<organism evidence="3 4">
    <name type="scientific">Afipia felis</name>
    <name type="common">Cat scratch disease bacillus</name>
    <dbReference type="NCBI Taxonomy" id="1035"/>
    <lineage>
        <taxon>Bacteria</taxon>
        <taxon>Pseudomonadati</taxon>
        <taxon>Pseudomonadota</taxon>
        <taxon>Alphaproteobacteria</taxon>
        <taxon>Hyphomicrobiales</taxon>
        <taxon>Nitrobacteraceae</taxon>
        <taxon>Afipia</taxon>
    </lineage>
</organism>
<reference evidence="3 4" key="1">
    <citation type="submission" date="2018-06" db="EMBL/GenBank/DDBJ databases">
        <authorList>
            <consortium name="Pathogen Informatics"/>
            <person name="Doyle S."/>
        </authorList>
    </citation>
    <scope>NUCLEOTIDE SEQUENCE [LARGE SCALE GENOMIC DNA]</scope>
    <source>
        <strain evidence="3 4">NCTC12722</strain>
    </source>
</reference>
<dbReference type="AlphaFoldDB" id="A0A380W6Z3"/>
<name>A0A380W6Z3_AFIFE</name>
<feature type="compositionally biased region" description="Acidic residues" evidence="1">
    <location>
        <begin position="8"/>
        <end position="28"/>
    </location>
</feature>
<keyword evidence="2" id="KW-0472">Membrane</keyword>
<dbReference type="EMBL" id="UIGB01000001">
    <property type="protein sequence ID" value="SUU84646.1"/>
    <property type="molecule type" value="Genomic_DNA"/>
</dbReference>
<feature type="transmembrane region" description="Helical" evidence="2">
    <location>
        <begin position="59"/>
        <end position="82"/>
    </location>
</feature>
<proteinExistence type="predicted"/>
<evidence type="ECO:0000313" key="4">
    <source>
        <dbReference type="Proteomes" id="UP000254343"/>
    </source>
</evidence>
<dbReference type="Proteomes" id="UP000254343">
    <property type="component" value="Unassembled WGS sequence"/>
</dbReference>
<evidence type="ECO:0000313" key="3">
    <source>
        <dbReference type="EMBL" id="SUU84646.1"/>
    </source>
</evidence>